<name>A0A9N7YUI0_PLEPL</name>
<evidence type="ECO:0000313" key="2">
    <source>
        <dbReference type="Proteomes" id="UP001153269"/>
    </source>
</evidence>
<reference evidence="1" key="1">
    <citation type="submission" date="2020-03" db="EMBL/GenBank/DDBJ databases">
        <authorList>
            <person name="Weist P."/>
        </authorList>
    </citation>
    <scope>NUCLEOTIDE SEQUENCE</scope>
</reference>
<proteinExistence type="predicted"/>
<organism evidence="1 2">
    <name type="scientific">Pleuronectes platessa</name>
    <name type="common">European plaice</name>
    <dbReference type="NCBI Taxonomy" id="8262"/>
    <lineage>
        <taxon>Eukaryota</taxon>
        <taxon>Metazoa</taxon>
        <taxon>Chordata</taxon>
        <taxon>Craniata</taxon>
        <taxon>Vertebrata</taxon>
        <taxon>Euteleostomi</taxon>
        <taxon>Actinopterygii</taxon>
        <taxon>Neopterygii</taxon>
        <taxon>Teleostei</taxon>
        <taxon>Neoteleostei</taxon>
        <taxon>Acanthomorphata</taxon>
        <taxon>Carangaria</taxon>
        <taxon>Pleuronectiformes</taxon>
        <taxon>Pleuronectoidei</taxon>
        <taxon>Pleuronectidae</taxon>
        <taxon>Pleuronectes</taxon>
    </lineage>
</organism>
<dbReference type="Proteomes" id="UP001153269">
    <property type="component" value="Unassembled WGS sequence"/>
</dbReference>
<gene>
    <name evidence="1" type="ORF">PLEPLA_LOCUS28147</name>
</gene>
<protein>
    <submittedName>
        <fullName evidence="1">Uncharacterized protein</fullName>
    </submittedName>
</protein>
<dbReference type="EMBL" id="CADEAL010002446">
    <property type="protein sequence ID" value="CAB1440381.1"/>
    <property type="molecule type" value="Genomic_DNA"/>
</dbReference>
<accession>A0A9N7YUI0</accession>
<dbReference type="AlphaFoldDB" id="A0A9N7YUI0"/>
<evidence type="ECO:0000313" key="1">
    <source>
        <dbReference type="EMBL" id="CAB1440381.1"/>
    </source>
</evidence>
<sequence>MKVDLELPPWTTQGVFVLWQPRPLRAFPAAPHQLIQTVPEDQGPPAALDGLPALELEVKVQCASEPFHDNSGVRFNQLHPRSCYLHFALTSARFALKGPGEMK</sequence>
<keyword evidence="2" id="KW-1185">Reference proteome</keyword>
<comment type="caution">
    <text evidence="1">The sequence shown here is derived from an EMBL/GenBank/DDBJ whole genome shotgun (WGS) entry which is preliminary data.</text>
</comment>